<dbReference type="AlphaFoldDB" id="A0A0P9EY60"/>
<dbReference type="Proteomes" id="UP000050509">
    <property type="component" value="Unassembled WGS sequence"/>
</dbReference>
<name>A0A0P9EY60_9CHLR</name>
<evidence type="ECO:0000256" key="4">
    <source>
        <dbReference type="HAMAP-Rule" id="MF_00434"/>
    </source>
</evidence>
<dbReference type="PANTHER" id="PTHR12599">
    <property type="entry name" value="PTERIN-4-ALPHA-CARBINOLAMINE DEHYDRATASE"/>
    <property type="match status" value="1"/>
</dbReference>
<dbReference type="EC" id="4.2.1.96" evidence="4"/>
<dbReference type="GO" id="GO:0008124">
    <property type="term" value="F:4-alpha-hydroxytetrahydrobiopterin dehydratase activity"/>
    <property type="evidence" value="ECO:0007669"/>
    <property type="project" value="UniProtKB-UniRule"/>
</dbReference>
<dbReference type="Gene3D" id="3.30.1360.20">
    <property type="entry name" value="Transcriptional coactivator/pterin dehydratase"/>
    <property type="match status" value="1"/>
</dbReference>
<evidence type="ECO:0000313" key="5">
    <source>
        <dbReference type="EMBL" id="KPV49166.1"/>
    </source>
</evidence>
<dbReference type="GO" id="GO:0006729">
    <property type="term" value="P:tetrahydrobiopterin biosynthetic process"/>
    <property type="evidence" value="ECO:0007669"/>
    <property type="project" value="InterPro"/>
</dbReference>
<evidence type="ECO:0000256" key="2">
    <source>
        <dbReference type="ARBA" id="ARBA00006472"/>
    </source>
</evidence>
<evidence type="ECO:0000256" key="1">
    <source>
        <dbReference type="ARBA" id="ARBA00001554"/>
    </source>
</evidence>
<proteinExistence type="inferred from homology"/>
<dbReference type="PATRIC" id="fig|186479.3.peg.4104"/>
<comment type="caution">
    <text evidence="5">The sequence shown here is derived from an EMBL/GenBank/DDBJ whole genome shotgun (WGS) entry which is preliminary data.</text>
</comment>
<dbReference type="CDD" id="cd00488">
    <property type="entry name" value="PCD_DCoH"/>
    <property type="match status" value="1"/>
</dbReference>
<dbReference type="PANTHER" id="PTHR12599:SF0">
    <property type="entry name" value="PTERIN-4-ALPHA-CARBINOLAMINE DEHYDRATASE"/>
    <property type="match status" value="1"/>
</dbReference>
<evidence type="ECO:0000313" key="6">
    <source>
        <dbReference type="Proteomes" id="UP000050509"/>
    </source>
</evidence>
<dbReference type="SUPFAM" id="SSF55248">
    <property type="entry name" value="PCD-like"/>
    <property type="match status" value="1"/>
</dbReference>
<comment type="similarity">
    <text evidence="2 4">Belongs to the pterin-4-alpha-carbinolamine dehydratase family.</text>
</comment>
<sequence>MAVKLDEAAIGARMDELLDWERAGDGIQKQFKLASFPGAIGFVTQVAFLAEAARHHPDIDIRYNKVTLALTTHDAGGLSDRDFDLARQIDELLG</sequence>
<accession>A0A0P9EY60</accession>
<dbReference type="EMBL" id="LJCR01002151">
    <property type="protein sequence ID" value="KPV49166.1"/>
    <property type="molecule type" value="Genomic_DNA"/>
</dbReference>
<dbReference type="InterPro" id="IPR036428">
    <property type="entry name" value="PCD_sf"/>
</dbReference>
<organism evidence="5 6">
    <name type="scientific">Kouleothrix aurantiaca</name>
    <dbReference type="NCBI Taxonomy" id="186479"/>
    <lineage>
        <taxon>Bacteria</taxon>
        <taxon>Bacillati</taxon>
        <taxon>Chloroflexota</taxon>
        <taxon>Chloroflexia</taxon>
        <taxon>Chloroflexales</taxon>
        <taxon>Roseiflexineae</taxon>
        <taxon>Roseiflexaceae</taxon>
        <taxon>Kouleothrix</taxon>
    </lineage>
</organism>
<keyword evidence="3 4" id="KW-0456">Lyase</keyword>
<comment type="catalytic activity">
    <reaction evidence="1 4">
        <text>(4aS,6R)-4a-hydroxy-L-erythro-5,6,7,8-tetrahydrobiopterin = (6R)-L-erythro-6,7-dihydrobiopterin + H2O</text>
        <dbReference type="Rhea" id="RHEA:11920"/>
        <dbReference type="ChEBI" id="CHEBI:15377"/>
        <dbReference type="ChEBI" id="CHEBI:15642"/>
        <dbReference type="ChEBI" id="CHEBI:43120"/>
        <dbReference type="EC" id="4.2.1.96"/>
    </reaction>
</comment>
<dbReference type="NCBIfam" id="NF002017">
    <property type="entry name" value="PRK00823.1-2"/>
    <property type="match status" value="1"/>
</dbReference>
<dbReference type="InterPro" id="IPR001533">
    <property type="entry name" value="Pterin_deHydtase"/>
</dbReference>
<dbReference type="Pfam" id="PF01329">
    <property type="entry name" value="Pterin_4a"/>
    <property type="match status" value="1"/>
</dbReference>
<protein>
    <recommendedName>
        <fullName evidence="4">Putative pterin-4-alpha-carbinolamine dehydratase</fullName>
        <shortName evidence="4">PHS</shortName>
        <ecNumber evidence="4">4.2.1.96</ecNumber>
    </recommendedName>
    <alternativeName>
        <fullName evidence="4">4-alpha-hydroxy-tetrahydropterin dehydratase</fullName>
    </alternativeName>
    <alternativeName>
        <fullName evidence="4">Pterin carbinolamine dehydratase</fullName>
        <shortName evidence="4">PCD</shortName>
    </alternativeName>
</protein>
<reference evidence="5 6" key="1">
    <citation type="submission" date="2015-09" db="EMBL/GenBank/DDBJ databases">
        <title>Draft genome sequence of Kouleothrix aurantiaca JCM 19913.</title>
        <authorList>
            <person name="Hemp J."/>
        </authorList>
    </citation>
    <scope>NUCLEOTIDE SEQUENCE [LARGE SCALE GENOMIC DNA]</scope>
    <source>
        <strain evidence="5 6">COM-B</strain>
    </source>
</reference>
<evidence type="ECO:0000256" key="3">
    <source>
        <dbReference type="ARBA" id="ARBA00023239"/>
    </source>
</evidence>
<dbReference type="HAMAP" id="MF_00434">
    <property type="entry name" value="Pterin_4_alpha"/>
    <property type="match status" value="1"/>
</dbReference>
<keyword evidence="6" id="KW-1185">Reference proteome</keyword>
<gene>
    <name evidence="5" type="ORF">SE17_34160</name>
</gene>